<name>A0A8S4F8M3_PLUXY</name>
<sequence length="88" mass="9945">MRRSNAPMSPRPYALMLVKSAIFLTYTSQWMEPVKYFATGRWGSGQHMLTRVCNSGLTSEMQQPTLEPRGPAQSALYDDTACNTWRGI</sequence>
<comment type="caution">
    <text evidence="1">The sequence shown here is derived from an EMBL/GenBank/DDBJ whole genome shotgun (WGS) entry which is preliminary data.</text>
</comment>
<dbReference type="Proteomes" id="UP000653454">
    <property type="component" value="Unassembled WGS sequence"/>
</dbReference>
<keyword evidence="2" id="KW-1185">Reference proteome</keyword>
<evidence type="ECO:0000313" key="2">
    <source>
        <dbReference type="Proteomes" id="UP000653454"/>
    </source>
</evidence>
<evidence type="ECO:0000313" key="1">
    <source>
        <dbReference type="EMBL" id="CAG9124643.1"/>
    </source>
</evidence>
<dbReference type="EMBL" id="CAJHNJ030000030">
    <property type="protein sequence ID" value="CAG9124643.1"/>
    <property type="molecule type" value="Genomic_DNA"/>
</dbReference>
<organism evidence="1 2">
    <name type="scientific">Plutella xylostella</name>
    <name type="common">Diamondback moth</name>
    <name type="synonym">Plutella maculipennis</name>
    <dbReference type="NCBI Taxonomy" id="51655"/>
    <lineage>
        <taxon>Eukaryota</taxon>
        <taxon>Metazoa</taxon>
        <taxon>Ecdysozoa</taxon>
        <taxon>Arthropoda</taxon>
        <taxon>Hexapoda</taxon>
        <taxon>Insecta</taxon>
        <taxon>Pterygota</taxon>
        <taxon>Neoptera</taxon>
        <taxon>Endopterygota</taxon>
        <taxon>Lepidoptera</taxon>
        <taxon>Glossata</taxon>
        <taxon>Ditrysia</taxon>
        <taxon>Yponomeutoidea</taxon>
        <taxon>Plutellidae</taxon>
        <taxon>Plutella</taxon>
    </lineage>
</organism>
<dbReference type="AlphaFoldDB" id="A0A8S4F8M3"/>
<accession>A0A8S4F8M3</accession>
<protein>
    <submittedName>
        <fullName evidence="1">(diamondback moth) hypothetical protein</fullName>
    </submittedName>
</protein>
<reference evidence="1" key="1">
    <citation type="submission" date="2020-11" db="EMBL/GenBank/DDBJ databases">
        <authorList>
            <person name="Whiteford S."/>
        </authorList>
    </citation>
    <scope>NUCLEOTIDE SEQUENCE</scope>
</reference>
<gene>
    <name evidence="1" type="ORF">PLXY2_LOCUS8154</name>
</gene>
<proteinExistence type="predicted"/>